<feature type="transmembrane region" description="Helical" evidence="2">
    <location>
        <begin position="1207"/>
        <end position="1229"/>
    </location>
</feature>
<dbReference type="EMBL" id="UHFX01000003">
    <property type="protein sequence ID" value="SUO03334.1"/>
    <property type="molecule type" value="Genomic_DNA"/>
</dbReference>
<evidence type="ECO:0000313" key="5">
    <source>
        <dbReference type="Proteomes" id="UP000255523"/>
    </source>
</evidence>
<name>A0A380LHD5_9FIRM</name>
<evidence type="ECO:0000313" key="4">
    <source>
        <dbReference type="EMBL" id="SUO03334.1"/>
    </source>
</evidence>
<dbReference type="Proteomes" id="UP000255523">
    <property type="component" value="Unassembled WGS sequence"/>
</dbReference>
<keyword evidence="2" id="KW-0812">Transmembrane</keyword>
<dbReference type="OrthoDB" id="1864184at2"/>
<dbReference type="AlphaFoldDB" id="A0A380LHD5"/>
<feature type="chain" id="PRO_5016839001" evidence="3">
    <location>
        <begin position="25"/>
        <end position="1234"/>
    </location>
</feature>
<accession>A0A380LHD5</accession>
<keyword evidence="5" id="KW-1185">Reference proteome</keyword>
<protein>
    <submittedName>
        <fullName evidence="4">Coatomer (COPI) alpha subunit C-terminus</fullName>
    </submittedName>
</protein>
<gene>
    <name evidence="4" type="ORF">NCTC11087_00190</name>
</gene>
<feature type="region of interest" description="Disordered" evidence="1">
    <location>
        <begin position="1175"/>
        <end position="1204"/>
    </location>
</feature>
<evidence type="ECO:0000256" key="2">
    <source>
        <dbReference type="SAM" id="Phobius"/>
    </source>
</evidence>
<dbReference type="GeneID" id="77461188"/>
<reference evidence="4 5" key="1">
    <citation type="submission" date="2018-06" db="EMBL/GenBank/DDBJ databases">
        <authorList>
            <consortium name="Pathogen Informatics"/>
            <person name="Doyle S."/>
        </authorList>
    </citation>
    <scope>NUCLEOTIDE SEQUENCE [LARGE SCALE GENOMIC DNA]</scope>
    <source>
        <strain evidence="4 5">NCTC11087</strain>
    </source>
</reference>
<feature type="compositionally biased region" description="Acidic residues" evidence="1">
    <location>
        <begin position="1182"/>
        <end position="1201"/>
    </location>
</feature>
<keyword evidence="3" id="KW-0732">Signal</keyword>
<keyword evidence="2" id="KW-1133">Transmembrane helix</keyword>
<dbReference type="RefSeq" id="WP_115240805.1">
    <property type="nucleotide sequence ID" value="NZ_UHFX01000003.1"/>
</dbReference>
<feature type="signal peptide" evidence="3">
    <location>
        <begin position="1"/>
        <end position="24"/>
    </location>
</feature>
<evidence type="ECO:0000256" key="1">
    <source>
        <dbReference type="SAM" id="MobiDB-lite"/>
    </source>
</evidence>
<keyword evidence="2" id="KW-0472">Membrane</keyword>
<organism evidence="4 5">
    <name type="scientific">Faecalicoccus pleomorphus</name>
    <dbReference type="NCBI Taxonomy" id="1323"/>
    <lineage>
        <taxon>Bacteria</taxon>
        <taxon>Bacillati</taxon>
        <taxon>Bacillota</taxon>
        <taxon>Erysipelotrichia</taxon>
        <taxon>Erysipelotrichales</taxon>
        <taxon>Erysipelotrichaceae</taxon>
        <taxon>Faecalicoccus</taxon>
    </lineage>
</organism>
<sequence length="1234" mass="133180">MNRKKITKAALSGLVAVTMVPAMAAPLVANAEGNDATAETQQSTVSMKIQFKCGEEVVAGGDYFVPEGVQNYSVLQQYVPAGYQMTTTGDFNAEQGGKLVVNIEKVSTEVTMNIQFKCGEEVIAGGDYTVPAGVQNYSVLQQHVPAGYKMTASGDFNAEQGGKLVVNIEKVSTEVTMNIQFKCGEEVIAGGDYTVPAGVQNYSVLQQHVPAGYKMTASGDFNAEQGGKLVVNIEKVSTEVTMNIQFKCGEEVIAGGDYTVPAGVQNYSVLQQHVPAGYKMTASGDFNAEQGGKLVVNIEKVSTEVTMNIQFKCGEEVIAGGDYTVPAGVQNYSVLEKYVPEGYKMTTTGDFYGKEGDKLTVNIEKVNTEVTMNIQFKCGEEVIAGGDYTVPAGVQNYSVLEKYVPEGYKMTTTGDFYGKEGDKLTVNIEKVNTEVSMKIQFKCGEEVVAGGDYFVPAGVQNYSVLEKYVPEGYKMTTTGDFYGKEGDKLTVNIEKVNTEVSMKIQFKCGEEVVAGGDYFVPAGVQNYSVLEKYVPEGYKMTTTGDFYGKEGDKLTVNIEKVNTEVSMKIQFKCGEEVVAGGDYFVPAGVQNYSVLEKYVPEGYKMTVSGDFYAKEGDKLTVNIEKVNTEVSMKIQFKCGEEVVAGGDYFVPAGVQNYSVLEKYVPEGYKMTVSGDFYAEAGGKLEINIEKISSNVIMNIQFVDRAGSFIGGGDYFLPEGVQNRSILEQYLPEGYKLAETGDFMVVEGGSEKITVESIYDGTTLNFAFVDANGNEVGGGDVIVDTDKDGIFSWSEIAGIIPEGYKLELGGDAFVADYIGGNNTITVSKIYNSTIVNVQFIDENGTVVGGGDYFVDEDGDGIFNASELELPVGYKLNGGGDYFVTDTDINIPVTKINKGTIINVVFKDPQGNNLGGGDYLVDVDGDGIANYSELDLPVGYKLNVTGDFFVEEGGHYTVVLNRDGAAIIHVVFKSEGGKNLGGGDYFVDEDGDGIFNYSELTLPEGYELSVTGDEFVDTEKTYEIVLNKEIEGTIINVVYVDKDGNNLGGGDFFVDPDDDGIANYSELDLPKGYELSVTGDFFVTPGKSYTITLNKITEEETAAATLVVRYVDQENGNEVVLEKTYNDQVGPVGETATYIEDVVVPEGYELVQDIEGIAADVEYGQTKVMYVFVTKTAQEPTQPGDEEEPNTPAEGTEESEQTDGTDTGVAMSLAGVFGTMSAALVGMVALLRRKQK</sequence>
<evidence type="ECO:0000256" key="3">
    <source>
        <dbReference type="SAM" id="SignalP"/>
    </source>
</evidence>
<proteinExistence type="predicted"/>